<dbReference type="InterPro" id="IPR017981">
    <property type="entry name" value="GPCR_2-like_7TM"/>
</dbReference>
<dbReference type="VEuPathDB" id="VectorBase:PPAI001692"/>
<comment type="subcellular location">
    <subcellularLocation>
        <location evidence="1">Membrane</location>
        <topology evidence="1">Multi-pass membrane protein</topology>
    </subcellularLocation>
</comment>
<dbReference type="PANTHER" id="PTHR45620:SF42">
    <property type="entry name" value="G-PROTEIN COUPLED RECEPTOR SEB-2"/>
    <property type="match status" value="1"/>
</dbReference>
<dbReference type="PROSITE" id="PS50261">
    <property type="entry name" value="G_PROTEIN_RECEP_F2_4"/>
    <property type="match status" value="1"/>
</dbReference>
<sequence>MSKKLIILDELVQEEDTVISKNGVPCRILSFFEKLTANAVFTCMLLEAIHLHRLLTNIFGCRKGPSGLNMMYYYVGGALVSILTAISWAIAMALANDQYCWVVTDGTDFQWINDTPRLLMLTINFILLLHIVLCLRKTFKYNPNERHKYIRRTAEVSLICLPLFGVPFLFVAVRPETKSCPWEQFYYFVSYALEGLQGIFVAILHCYINCEVRRTLRDSWWKLSEYLPDTFKMRPQSTEITWDSRYEHCSRSTSCAGDYSSRKSSFALSRSNSRCPTVPEEEKQLSTCSPNLTISVDRENTWTYRDDGFDAFDVSPQKEHPPDSHMCSSLEISKGNGRGDSQV</sequence>
<evidence type="ECO:0000313" key="8">
    <source>
        <dbReference type="EnsemblMetazoa" id="PPAI001692-PA"/>
    </source>
</evidence>
<keyword evidence="4 6" id="KW-0472">Membrane</keyword>
<keyword evidence="3 6" id="KW-1133">Transmembrane helix</keyword>
<keyword evidence="2 6" id="KW-0812">Transmembrane</keyword>
<dbReference type="GO" id="GO:0007166">
    <property type="term" value="P:cell surface receptor signaling pathway"/>
    <property type="evidence" value="ECO:0007669"/>
    <property type="project" value="InterPro"/>
</dbReference>
<feature type="region of interest" description="Disordered" evidence="5">
    <location>
        <begin position="311"/>
        <end position="343"/>
    </location>
</feature>
<dbReference type="PANTHER" id="PTHR45620">
    <property type="entry name" value="PDF RECEPTOR-LIKE PROTEIN-RELATED"/>
    <property type="match status" value="1"/>
</dbReference>
<feature type="transmembrane region" description="Helical" evidence="6">
    <location>
        <begin position="185"/>
        <end position="208"/>
    </location>
</feature>
<dbReference type="AlphaFoldDB" id="A0A1B0D2W9"/>
<feature type="transmembrane region" description="Helical" evidence="6">
    <location>
        <begin position="156"/>
        <end position="173"/>
    </location>
</feature>
<dbReference type="Gene3D" id="1.20.1070.10">
    <property type="entry name" value="Rhodopsin 7-helix transmembrane proteins"/>
    <property type="match status" value="1"/>
</dbReference>
<feature type="transmembrane region" description="Helical" evidence="6">
    <location>
        <begin position="72"/>
        <end position="95"/>
    </location>
</feature>
<accession>A0A1B0D2W9</accession>
<protein>
    <recommendedName>
        <fullName evidence="7">G-protein coupled receptors family 2 profile 2 domain-containing protein</fullName>
    </recommendedName>
</protein>
<dbReference type="InterPro" id="IPR050332">
    <property type="entry name" value="GPCR_2"/>
</dbReference>
<dbReference type="GO" id="GO:0008528">
    <property type="term" value="F:G protein-coupled peptide receptor activity"/>
    <property type="evidence" value="ECO:0007669"/>
    <property type="project" value="TreeGrafter"/>
</dbReference>
<evidence type="ECO:0000256" key="6">
    <source>
        <dbReference type="SAM" id="Phobius"/>
    </source>
</evidence>
<keyword evidence="9" id="KW-1185">Reference proteome</keyword>
<evidence type="ECO:0000259" key="7">
    <source>
        <dbReference type="PROSITE" id="PS50261"/>
    </source>
</evidence>
<dbReference type="VEuPathDB" id="VectorBase:PPAPM1_011868"/>
<name>A0A1B0D2W9_PHLPP</name>
<evidence type="ECO:0000256" key="3">
    <source>
        <dbReference type="ARBA" id="ARBA00022989"/>
    </source>
</evidence>
<dbReference type="InterPro" id="IPR000832">
    <property type="entry name" value="GPCR_2_secretin-like"/>
</dbReference>
<feature type="domain" description="G-protein coupled receptors family 2 profile 2" evidence="7">
    <location>
        <begin position="1"/>
        <end position="209"/>
    </location>
</feature>
<reference evidence="8" key="1">
    <citation type="submission" date="2022-08" db="UniProtKB">
        <authorList>
            <consortium name="EnsemblMetazoa"/>
        </authorList>
    </citation>
    <scope>IDENTIFICATION</scope>
    <source>
        <strain evidence="8">Israel</strain>
    </source>
</reference>
<evidence type="ECO:0000256" key="1">
    <source>
        <dbReference type="ARBA" id="ARBA00004141"/>
    </source>
</evidence>
<dbReference type="Pfam" id="PF00002">
    <property type="entry name" value="7tm_2"/>
    <property type="match status" value="1"/>
</dbReference>
<dbReference type="GO" id="GO:0005886">
    <property type="term" value="C:plasma membrane"/>
    <property type="evidence" value="ECO:0007669"/>
    <property type="project" value="TreeGrafter"/>
</dbReference>
<organism evidence="8 9">
    <name type="scientific">Phlebotomus papatasi</name>
    <name type="common">Sandfly</name>
    <dbReference type="NCBI Taxonomy" id="29031"/>
    <lineage>
        <taxon>Eukaryota</taxon>
        <taxon>Metazoa</taxon>
        <taxon>Ecdysozoa</taxon>
        <taxon>Arthropoda</taxon>
        <taxon>Hexapoda</taxon>
        <taxon>Insecta</taxon>
        <taxon>Pterygota</taxon>
        <taxon>Neoptera</taxon>
        <taxon>Endopterygota</taxon>
        <taxon>Diptera</taxon>
        <taxon>Nematocera</taxon>
        <taxon>Psychodoidea</taxon>
        <taxon>Psychodidae</taxon>
        <taxon>Phlebotomus</taxon>
        <taxon>Phlebotomus</taxon>
    </lineage>
</organism>
<evidence type="ECO:0000256" key="4">
    <source>
        <dbReference type="ARBA" id="ARBA00023136"/>
    </source>
</evidence>
<dbReference type="Proteomes" id="UP000092462">
    <property type="component" value="Unassembled WGS sequence"/>
</dbReference>
<dbReference type="GO" id="GO:0007188">
    <property type="term" value="P:adenylate cyclase-modulating G protein-coupled receptor signaling pathway"/>
    <property type="evidence" value="ECO:0007669"/>
    <property type="project" value="TreeGrafter"/>
</dbReference>
<dbReference type="EnsemblMetazoa" id="PPAI001692-RA">
    <property type="protein sequence ID" value="PPAI001692-PA"/>
    <property type="gene ID" value="PPAI001692"/>
</dbReference>
<dbReference type="EMBL" id="AJVK01002889">
    <property type="status" value="NOT_ANNOTATED_CDS"/>
    <property type="molecule type" value="Genomic_DNA"/>
</dbReference>
<evidence type="ECO:0000256" key="2">
    <source>
        <dbReference type="ARBA" id="ARBA00022692"/>
    </source>
</evidence>
<evidence type="ECO:0000313" key="9">
    <source>
        <dbReference type="Proteomes" id="UP000092462"/>
    </source>
</evidence>
<proteinExistence type="predicted"/>
<evidence type="ECO:0000256" key="5">
    <source>
        <dbReference type="SAM" id="MobiDB-lite"/>
    </source>
</evidence>
<feature type="transmembrane region" description="Helical" evidence="6">
    <location>
        <begin position="115"/>
        <end position="135"/>
    </location>
</feature>